<keyword evidence="2" id="KW-0812">Transmembrane</keyword>
<reference evidence="3 4" key="2">
    <citation type="journal article" date="2010" name="J. Bacteriol.">
        <title>Complete genome sequence of Beijerinckia indica subsp. indica.</title>
        <authorList>
            <person name="Tamas I."/>
            <person name="Dedysh S.N."/>
            <person name="Liesack W."/>
            <person name="Stott M.B."/>
            <person name="Alam M."/>
            <person name="Murrell J.C."/>
            <person name="Dunfield P.F."/>
        </authorList>
    </citation>
    <scope>NUCLEOTIDE SEQUENCE [LARGE SCALE GENOMIC DNA]</scope>
    <source>
        <strain evidence="4">ATCC 9039 / DSM 1715 / NCIMB 8712</strain>
    </source>
</reference>
<dbReference type="AlphaFoldDB" id="B2ID48"/>
<keyword evidence="2" id="KW-0472">Membrane</keyword>
<dbReference type="InterPro" id="IPR011990">
    <property type="entry name" value="TPR-like_helical_dom_sf"/>
</dbReference>
<reference evidence="4" key="1">
    <citation type="submission" date="2008-03" db="EMBL/GenBank/DDBJ databases">
        <title>Complete sequence of chromosome of Beijerinckia indica subsp. indica ATCC 9039.</title>
        <authorList>
            <consortium name="US DOE Joint Genome Institute"/>
            <person name="Copeland A."/>
            <person name="Lucas S."/>
            <person name="Lapidus A."/>
            <person name="Glavina del Rio T."/>
            <person name="Dalin E."/>
            <person name="Tice H."/>
            <person name="Bruce D."/>
            <person name="Goodwin L."/>
            <person name="Pitluck S."/>
            <person name="LaButti K."/>
            <person name="Schmutz J."/>
            <person name="Larimer F."/>
            <person name="Land M."/>
            <person name="Hauser L."/>
            <person name="Kyrpides N."/>
            <person name="Mikhailova N."/>
            <person name="Dunfield P.F."/>
            <person name="Dedysh S.N."/>
            <person name="Liesack W."/>
            <person name="Saw J.H."/>
            <person name="Alam M."/>
            <person name="Chen Y."/>
            <person name="Murrell J.C."/>
            <person name="Richardson P."/>
        </authorList>
    </citation>
    <scope>NUCLEOTIDE SEQUENCE [LARGE SCALE GENOMIC DNA]</scope>
    <source>
        <strain evidence="4">ATCC 9039 / DSM 1715 / NCIMB 8712</strain>
    </source>
</reference>
<keyword evidence="2" id="KW-1133">Transmembrane helix</keyword>
<protein>
    <submittedName>
        <fullName evidence="3">Sel1 domain protein repeat-containing protein</fullName>
    </submittedName>
</protein>
<organism evidence="3 4">
    <name type="scientific">Beijerinckia indica subsp. indica (strain ATCC 9039 / DSM 1715 / NCIMB 8712)</name>
    <dbReference type="NCBI Taxonomy" id="395963"/>
    <lineage>
        <taxon>Bacteria</taxon>
        <taxon>Pseudomonadati</taxon>
        <taxon>Pseudomonadota</taxon>
        <taxon>Alphaproteobacteria</taxon>
        <taxon>Hyphomicrobiales</taxon>
        <taxon>Beijerinckiaceae</taxon>
        <taxon>Beijerinckia</taxon>
    </lineage>
</organism>
<dbReference type="HOGENOM" id="CLU_594052_0_0_5"/>
<evidence type="ECO:0000313" key="3">
    <source>
        <dbReference type="EMBL" id="ACB96813.1"/>
    </source>
</evidence>
<dbReference type="SUPFAM" id="SSF81901">
    <property type="entry name" value="HCP-like"/>
    <property type="match status" value="1"/>
</dbReference>
<accession>B2ID48</accession>
<dbReference type="KEGG" id="bid:Bind_3253"/>
<dbReference type="Gene3D" id="1.25.40.10">
    <property type="entry name" value="Tetratricopeptide repeat domain"/>
    <property type="match status" value="1"/>
</dbReference>
<dbReference type="RefSeq" id="WP_012386161.1">
    <property type="nucleotide sequence ID" value="NC_010581.1"/>
</dbReference>
<feature type="region of interest" description="Disordered" evidence="1">
    <location>
        <begin position="148"/>
        <end position="169"/>
    </location>
</feature>
<dbReference type="OrthoDB" id="9816009at2"/>
<gene>
    <name evidence="3" type="ordered locus">Bind_3253</name>
</gene>
<dbReference type="eggNOG" id="COG0790">
    <property type="taxonomic scope" value="Bacteria"/>
</dbReference>
<feature type="compositionally biased region" description="Basic and acidic residues" evidence="1">
    <location>
        <begin position="148"/>
        <end position="157"/>
    </location>
</feature>
<evidence type="ECO:0000256" key="1">
    <source>
        <dbReference type="SAM" id="MobiDB-lite"/>
    </source>
</evidence>
<evidence type="ECO:0000313" key="4">
    <source>
        <dbReference type="Proteomes" id="UP000001695"/>
    </source>
</evidence>
<proteinExistence type="predicted"/>
<feature type="transmembrane region" description="Helical" evidence="2">
    <location>
        <begin position="9"/>
        <end position="31"/>
    </location>
</feature>
<evidence type="ECO:0000256" key="2">
    <source>
        <dbReference type="SAM" id="Phobius"/>
    </source>
</evidence>
<dbReference type="STRING" id="395963.Bind_3253"/>
<sequence>MFSLTKARILLCNIFAVFTYTIWFTDTVFAFEDKDCSRIEKVEKKYSIVFKQNDNIEEIRAKATREIIKQGLAEVIGYEVHSNRERNTQIHNDDIEEKFQDAEKAYLDGLAKVSIISENQLQASDERIFTLDAEVKVCVPKSASVRKAEKEQEERLQHPPKAVDPSSNVSWFNPASGQPQIWYSRQEDGSFSFYDNQGYDPNTGAVLRPISAKTLKEWRVFQERRKQEEIARVNEVKRAAVQKALDDEKERIAAQKHADLIEHARENCDKYAANPNDPDKPRNLPGISYDNLKASVSDAIESCEAAIAIEPSDRRLRYQLARAYSVTDPKRSLAFFKVLCDQHYRAAFDNYGWGLLDRRLGLNNLQGAANSFRRGAELGDTDAMVSLATFMQQGRIQENYPNEALSLFQKAAALGNEDAKRAIESVLAAQRQLEQQQQQDLRNAQAVMGIIGGVLGGVRR</sequence>
<name>B2ID48_BEII9</name>
<dbReference type="EMBL" id="CP001016">
    <property type="protein sequence ID" value="ACB96813.1"/>
    <property type="molecule type" value="Genomic_DNA"/>
</dbReference>
<dbReference type="Proteomes" id="UP000001695">
    <property type="component" value="Chromosome"/>
</dbReference>
<keyword evidence="4" id="KW-1185">Reference proteome</keyword>